<gene>
    <name evidence="1" type="ORF">CCAN12_700038</name>
</gene>
<dbReference type="AlphaFoldDB" id="A0A0B7HIQ9"/>
<evidence type="ECO:0000313" key="2">
    <source>
        <dbReference type="Proteomes" id="UP000044026"/>
    </source>
</evidence>
<dbReference type="EMBL" id="CDOE01000068">
    <property type="protein sequence ID" value="CEN37438.1"/>
    <property type="molecule type" value="Genomic_DNA"/>
</dbReference>
<reference evidence="1 2" key="1">
    <citation type="submission" date="2015-01" db="EMBL/GenBank/DDBJ databases">
        <authorList>
            <person name="Xiang T."/>
            <person name="Song Y."/>
            <person name="Huang L."/>
            <person name="Wang B."/>
            <person name="Wu P."/>
        </authorList>
    </citation>
    <scope>NUCLEOTIDE SEQUENCE [LARGE SCALE GENOMIC DNA]</scope>
    <source>
        <strain evidence="1 2">Cc12</strain>
    </source>
</reference>
<evidence type="ECO:0000313" key="1">
    <source>
        <dbReference type="EMBL" id="CEN37438.1"/>
    </source>
</evidence>
<accession>A0A0B7HIQ9</accession>
<organism evidence="1 2">
    <name type="scientific">Capnocytophaga canimorsus</name>
    <dbReference type="NCBI Taxonomy" id="28188"/>
    <lineage>
        <taxon>Bacteria</taxon>
        <taxon>Pseudomonadati</taxon>
        <taxon>Bacteroidota</taxon>
        <taxon>Flavobacteriia</taxon>
        <taxon>Flavobacteriales</taxon>
        <taxon>Flavobacteriaceae</taxon>
        <taxon>Capnocytophaga</taxon>
    </lineage>
</organism>
<dbReference type="Proteomes" id="UP000044026">
    <property type="component" value="Unassembled WGS sequence"/>
</dbReference>
<dbReference type="InterPro" id="IPR021354">
    <property type="entry name" value="DUF2975"/>
</dbReference>
<dbReference type="RefSeq" id="WP_042000607.1">
    <property type="nucleotide sequence ID" value="NZ_CP022382.1"/>
</dbReference>
<sequence length="159" mass="18696">MRKIFILKTILDLLFILSIFGVLSFISFFLEETIRVNGYDVTADTLFAKIVLWLWYIGYLLFIYILYLFRKTAYLFLRVRIFNEKVVKNLNKIGILLIIIIICTDISLMIYSVIERKNIGFRLDTNPMLFKIAVGLLFMTLSEVLKISTKMKEENDLTV</sequence>
<dbReference type="Pfam" id="PF11188">
    <property type="entry name" value="DUF2975"/>
    <property type="match status" value="1"/>
</dbReference>
<dbReference type="GeneID" id="69580458"/>
<proteinExistence type="predicted"/>
<name>A0A0B7HIQ9_9FLAO</name>
<protein>
    <submittedName>
        <fullName evidence="1">Uncharacterized protein</fullName>
    </submittedName>
</protein>